<feature type="transmembrane region" description="Helical" evidence="1">
    <location>
        <begin position="138"/>
        <end position="157"/>
    </location>
</feature>
<organism evidence="2 3">
    <name type="scientific">Steinernema glaseri</name>
    <dbReference type="NCBI Taxonomy" id="37863"/>
    <lineage>
        <taxon>Eukaryota</taxon>
        <taxon>Metazoa</taxon>
        <taxon>Ecdysozoa</taxon>
        <taxon>Nematoda</taxon>
        <taxon>Chromadorea</taxon>
        <taxon>Rhabditida</taxon>
        <taxon>Tylenchina</taxon>
        <taxon>Panagrolaimomorpha</taxon>
        <taxon>Strongyloidoidea</taxon>
        <taxon>Steinernematidae</taxon>
        <taxon>Steinernema</taxon>
    </lineage>
</organism>
<reference evidence="3" key="1">
    <citation type="submission" date="2016-11" db="UniProtKB">
        <authorList>
            <consortium name="WormBaseParasite"/>
        </authorList>
    </citation>
    <scope>IDENTIFICATION</scope>
</reference>
<keyword evidence="1" id="KW-0812">Transmembrane</keyword>
<keyword evidence="2" id="KW-1185">Reference proteome</keyword>
<protein>
    <submittedName>
        <fullName evidence="3">Transmembrane protein</fullName>
    </submittedName>
</protein>
<dbReference type="Proteomes" id="UP000095287">
    <property type="component" value="Unplaced"/>
</dbReference>
<keyword evidence="1" id="KW-0472">Membrane</keyword>
<dbReference type="WBParaSite" id="L893_g26161.t1">
    <property type="protein sequence ID" value="L893_g26161.t1"/>
    <property type="gene ID" value="L893_g26161"/>
</dbReference>
<dbReference type="AlphaFoldDB" id="A0A1I7ZG05"/>
<evidence type="ECO:0000256" key="1">
    <source>
        <dbReference type="SAM" id="Phobius"/>
    </source>
</evidence>
<evidence type="ECO:0000313" key="3">
    <source>
        <dbReference type="WBParaSite" id="L893_g26161.t1"/>
    </source>
</evidence>
<evidence type="ECO:0000313" key="2">
    <source>
        <dbReference type="Proteomes" id="UP000095287"/>
    </source>
</evidence>
<name>A0A1I7ZG05_9BILA</name>
<keyword evidence="1" id="KW-1133">Transmembrane helix</keyword>
<proteinExistence type="predicted"/>
<accession>A0A1I7ZG05</accession>
<sequence length="162" mass="17937">MFHPLPFPQTVASPPPTLLSALAFPMDGCFLPAARHDQHQSASSTSSLQRHFRRRPFTRRNAAPSAVKQLRYVIAYVAAHMFLPKVHSEQGCAEFRSDFRKSGTSDLFSLPTSEFRLPFSSGKSREFSFGSWKLSTSFLVNSAVLLLILVLVLGTLGSHSPD</sequence>